<evidence type="ECO:0000313" key="5">
    <source>
        <dbReference type="Proteomes" id="UP001592582"/>
    </source>
</evidence>
<dbReference type="PANTHER" id="PTHR10803:SF3">
    <property type="entry name" value="ATPASE GET3"/>
    <property type="match status" value="1"/>
</dbReference>
<keyword evidence="5" id="KW-1185">Reference proteome</keyword>
<dbReference type="Pfam" id="PF02374">
    <property type="entry name" value="ArsA_ATPase"/>
    <property type="match status" value="1"/>
</dbReference>
<sequence>MDPAANGGAAAGTRVVLVSGDGGSGRTTLAAATALREAAEGRRTLLLAADDPHRRLDRLLGTVLETVPKQLEAGFHAARLDPEQSFRDAAARLLGRAAPLFDLLGVDPLERDELSALPGAVHLALLDALRTHGGSGQWEVLVLDAPPVAGLLAALALPEQLDRYLARLIPENRQAARALRPVLAAVAGVPMPGDWIFEARGWTAAELAEVRAVTDASSTTVRLVLDAPSGPQAVAALRGARAGLALHGQRVESLLVNRVLPDGADPFLSGLHRAQQQQLAALRAEWDVPVHPVAHLGREPEGSADLAALAGSVGPAAAGAGAGAALALEWPVQDLRGSGEEVLVWRIPLPGAERGDLDLVRRGDDLVLGVGGYRRTLALPSALRRCTVAGAALRDGVLTLRFAPDPQLWPR</sequence>
<organism evidence="4 5">
    <name type="scientific">Streptacidiphilus alkalitolerans</name>
    <dbReference type="NCBI Taxonomy" id="3342712"/>
    <lineage>
        <taxon>Bacteria</taxon>
        <taxon>Bacillati</taxon>
        <taxon>Actinomycetota</taxon>
        <taxon>Actinomycetes</taxon>
        <taxon>Kitasatosporales</taxon>
        <taxon>Streptomycetaceae</taxon>
        <taxon>Streptacidiphilus</taxon>
    </lineage>
</organism>
<dbReference type="InterPro" id="IPR025723">
    <property type="entry name" value="ArsA/GET3_ATPase-like"/>
</dbReference>
<dbReference type="EMBL" id="JBHEZX010000011">
    <property type="protein sequence ID" value="MFC1412462.1"/>
    <property type="molecule type" value="Genomic_DNA"/>
</dbReference>
<gene>
    <name evidence="4" type="ORF">ACEZDG_24640</name>
</gene>
<evidence type="ECO:0000259" key="3">
    <source>
        <dbReference type="Pfam" id="PF17886"/>
    </source>
</evidence>
<feature type="domain" description="ArsA/GET3 Anion-transporting ATPase-like" evidence="2">
    <location>
        <begin position="13"/>
        <end position="310"/>
    </location>
</feature>
<evidence type="ECO:0000256" key="1">
    <source>
        <dbReference type="ARBA" id="ARBA00011040"/>
    </source>
</evidence>
<feature type="domain" description="ArsA HSP20-like" evidence="3">
    <location>
        <begin position="343"/>
        <end position="402"/>
    </location>
</feature>
<comment type="similarity">
    <text evidence="1">Belongs to the arsA ATPase family.</text>
</comment>
<dbReference type="InterPro" id="IPR016300">
    <property type="entry name" value="ATPase_ArsA/GET3"/>
</dbReference>
<dbReference type="Gene3D" id="2.60.40.790">
    <property type="match status" value="1"/>
</dbReference>
<name>A0ABV6VFU3_9ACTN</name>
<proteinExistence type="inferred from homology"/>
<dbReference type="InterPro" id="IPR008978">
    <property type="entry name" value="HSP20-like_chaperone"/>
</dbReference>
<dbReference type="InterPro" id="IPR040612">
    <property type="entry name" value="ArsA_HSP20-like"/>
</dbReference>
<evidence type="ECO:0000259" key="2">
    <source>
        <dbReference type="Pfam" id="PF02374"/>
    </source>
</evidence>
<dbReference type="Proteomes" id="UP001592582">
    <property type="component" value="Unassembled WGS sequence"/>
</dbReference>
<dbReference type="PANTHER" id="PTHR10803">
    <property type="entry name" value="ARSENICAL PUMP-DRIVING ATPASE ARSENITE-TRANSLOCATING ATPASE"/>
    <property type="match status" value="1"/>
</dbReference>
<dbReference type="SUPFAM" id="SSF52540">
    <property type="entry name" value="P-loop containing nucleoside triphosphate hydrolases"/>
    <property type="match status" value="1"/>
</dbReference>
<comment type="caution">
    <text evidence="4">The sequence shown here is derived from an EMBL/GenBank/DDBJ whole genome shotgun (WGS) entry which is preliminary data.</text>
</comment>
<dbReference type="InterPro" id="IPR027417">
    <property type="entry name" value="P-loop_NTPase"/>
</dbReference>
<protein>
    <submittedName>
        <fullName evidence="4">ArsA family ATPase</fullName>
    </submittedName>
</protein>
<dbReference type="Pfam" id="PF17886">
    <property type="entry name" value="ArsA_HSP20"/>
    <property type="match status" value="1"/>
</dbReference>
<reference evidence="4 5" key="1">
    <citation type="submission" date="2024-09" db="EMBL/GenBank/DDBJ databases">
        <authorList>
            <person name="Lee S.D."/>
        </authorList>
    </citation>
    <scope>NUCLEOTIDE SEQUENCE [LARGE SCALE GENOMIC DNA]</scope>
    <source>
        <strain evidence="4 5">N1-1</strain>
    </source>
</reference>
<dbReference type="Gene3D" id="3.40.50.300">
    <property type="entry name" value="P-loop containing nucleotide triphosphate hydrolases"/>
    <property type="match status" value="1"/>
</dbReference>
<evidence type="ECO:0000313" key="4">
    <source>
        <dbReference type="EMBL" id="MFC1412462.1"/>
    </source>
</evidence>
<dbReference type="RefSeq" id="WP_380513172.1">
    <property type="nucleotide sequence ID" value="NZ_JBHEZX010000011.1"/>
</dbReference>
<accession>A0ABV6VFU3</accession>